<dbReference type="InterPro" id="IPR005111">
    <property type="entry name" value="MoeA_C_domain_IV"/>
</dbReference>
<dbReference type="GO" id="GO:0005829">
    <property type="term" value="C:cytosol"/>
    <property type="evidence" value="ECO:0007669"/>
    <property type="project" value="TreeGrafter"/>
</dbReference>
<dbReference type="NCBIfam" id="NF045515">
    <property type="entry name" value="Glp_gephyrin"/>
    <property type="match status" value="1"/>
</dbReference>
<dbReference type="GO" id="GO:0061599">
    <property type="term" value="F:molybdopterin molybdotransferase activity"/>
    <property type="evidence" value="ECO:0007669"/>
    <property type="project" value="UniProtKB-UniRule"/>
</dbReference>
<dbReference type="Pfam" id="PF03454">
    <property type="entry name" value="MoeA_C"/>
    <property type="match status" value="1"/>
</dbReference>
<dbReference type="SUPFAM" id="SSF63882">
    <property type="entry name" value="MoeA N-terminal region -like"/>
    <property type="match status" value="1"/>
</dbReference>
<organism evidence="13 14">
    <name type="scientific">Lutimaribacter saemankumensis</name>
    <dbReference type="NCBI Taxonomy" id="490829"/>
    <lineage>
        <taxon>Bacteria</taxon>
        <taxon>Pseudomonadati</taxon>
        <taxon>Pseudomonadota</taxon>
        <taxon>Alphaproteobacteria</taxon>
        <taxon>Rhodobacterales</taxon>
        <taxon>Roseobacteraceae</taxon>
        <taxon>Lutimaribacter</taxon>
    </lineage>
</organism>
<comment type="catalytic activity">
    <reaction evidence="10">
        <text>adenylyl-molybdopterin + molybdate = Mo-molybdopterin + AMP + H(+)</text>
        <dbReference type="Rhea" id="RHEA:35047"/>
        <dbReference type="ChEBI" id="CHEBI:15378"/>
        <dbReference type="ChEBI" id="CHEBI:36264"/>
        <dbReference type="ChEBI" id="CHEBI:62727"/>
        <dbReference type="ChEBI" id="CHEBI:71302"/>
        <dbReference type="ChEBI" id="CHEBI:456215"/>
        <dbReference type="EC" id="2.10.1.1"/>
    </reaction>
</comment>
<reference evidence="13 14" key="1">
    <citation type="submission" date="2016-10" db="EMBL/GenBank/DDBJ databases">
        <authorList>
            <person name="de Groot N.N."/>
        </authorList>
    </citation>
    <scope>NUCLEOTIDE SEQUENCE [LARGE SCALE GENOMIC DNA]</scope>
    <source>
        <strain evidence="13 14">DSM 28010</strain>
    </source>
</reference>
<dbReference type="InterPro" id="IPR036135">
    <property type="entry name" value="MoeA_linker/N_sf"/>
</dbReference>
<evidence type="ECO:0000256" key="7">
    <source>
        <dbReference type="ARBA" id="ARBA00022723"/>
    </source>
</evidence>
<dbReference type="InterPro" id="IPR036425">
    <property type="entry name" value="MoaB/Mog-like_dom_sf"/>
</dbReference>
<comment type="cofactor">
    <cofactor evidence="1 11">
        <name>Mg(2+)</name>
        <dbReference type="ChEBI" id="CHEBI:18420"/>
    </cofactor>
</comment>
<dbReference type="SUPFAM" id="SSF63867">
    <property type="entry name" value="MoeA C-terminal domain-like"/>
    <property type="match status" value="1"/>
</dbReference>
<keyword evidence="9 11" id="KW-0501">Molybdenum cofactor biosynthesis</keyword>
<dbReference type="PANTHER" id="PTHR10192">
    <property type="entry name" value="MOLYBDOPTERIN BIOSYNTHESIS PROTEIN"/>
    <property type="match status" value="1"/>
</dbReference>
<dbReference type="PANTHER" id="PTHR10192:SF5">
    <property type="entry name" value="GEPHYRIN"/>
    <property type="match status" value="1"/>
</dbReference>
<dbReference type="STRING" id="490829.SAMN05421850_101235"/>
<name>A0A1G8GV43_9RHOB</name>
<evidence type="ECO:0000259" key="12">
    <source>
        <dbReference type="SMART" id="SM00852"/>
    </source>
</evidence>
<dbReference type="SUPFAM" id="SSF53218">
    <property type="entry name" value="Molybdenum cofactor biosynthesis proteins"/>
    <property type="match status" value="1"/>
</dbReference>
<dbReference type="Gene3D" id="3.90.105.10">
    <property type="entry name" value="Molybdopterin biosynthesis moea protein, domain 2"/>
    <property type="match status" value="1"/>
</dbReference>
<dbReference type="InterPro" id="IPR036688">
    <property type="entry name" value="MoeA_C_domain_IV_sf"/>
</dbReference>
<feature type="domain" description="MoaB/Mog" evidence="12">
    <location>
        <begin position="173"/>
        <end position="310"/>
    </location>
</feature>
<keyword evidence="8 11" id="KW-0460">Magnesium</keyword>
<proteinExistence type="inferred from homology"/>
<dbReference type="InterPro" id="IPR001453">
    <property type="entry name" value="MoaB/Mog_dom"/>
</dbReference>
<dbReference type="OrthoDB" id="9804758at2"/>
<dbReference type="SMART" id="SM00852">
    <property type="entry name" value="MoCF_biosynth"/>
    <property type="match status" value="1"/>
</dbReference>
<dbReference type="EMBL" id="FNEB01000001">
    <property type="protein sequence ID" value="SDH98203.1"/>
    <property type="molecule type" value="Genomic_DNA"/>
</dbReference>
<comment type="function">
    <text evidence="2 11">Catalyzes the insertion of molybdate into adenylated molybdopterin with the concomitant release of AMP.</text>
</comment>
<dbReference type="EC" id="2.10.1.1" evidence="11"/>
<evidence type="ECO:0000256" key="9">
    <source>
        <dbReference type="ARBA" id="ARBA00023150"/>
    </source>
</evidence>
<dbReference type="AlphaFoldDB" id="A0A1G8GV43"/>
<gene>
    <name evidence="13" type="ORF">SAMN05421850_101235</name>
</gene>
<dbReference type="Gene3D" id="3.40.980.10">
    <property type="entry name" value="MoaB/Mog-like domain"/>
    <property type="match status" value="1"/>
</dbReference>
<evidence type="ECO:0000313" key="13">
    <source>
        <dbReference type="EMBL" id="SDH98203.1"/>
    </source>
</evidence>
<evidence type="ECO:0000313" key="14">
    <source>
        <dbReference type="Proteomes" id="UP000199340"/>
    </source>
</evidence>
<dbReference type="GO" id="GO:0006777">
    <property type="term" value="P:Mo-molybdopterin cofactor biosynthetic process"/>
    <property type="evidence" value="ECO:0007669"/>
    <property type="project" value="UniProtKB-UniRule"/>
</dbReference>
<dbReference type="Pfam" id="PF00994">
    <property type="entry name" value="MoCF_biosynth"/>
    <property type="match status" value="1"/>
</dbReference>
<dbReference type="InterPro" id="IPR038987">
    <property type="entry name" value="MoeA-like"/>
</dbReference>
<evidence type="ECO:0000256" key="11">
    <source>
        <dbReference type="RuleBase" id="RU365090"/>
    </source>
</evidence>
<dbReference type="InterPro" id="IPR005110">
    <property type="entry name" value="MoeA_linker/N"/>
</dbReference>
<dbReference type="GO" id="GO:0046872">
    <property type="term" value="F:metal ion binding"/>
    <property type="evidence" value="ECO:0007669"/>
    <property type="project" value="UniProtKB-UniRule"/>
</dbReference>
<accession>A0A1G8GV43</accession>
<keyword evidence="6 11" id="KW-0808">Transferase</keyword>
<dbReference type="Pfam" id="PF03453">
    <property type="entry name" value="MoeA_N"/>
    <property type="match status" value="1"/>
</dbReference>
<keyword evidence="7 11" id="KW-0479">Metal-binding</keyword>
<dbReference type="Proteomes" id="UP000199340">
    <property type="component" value="Unassembled WGS sequence"/>
</dbReference>
<keyword evidence="14" id="KW-1185">Reference proteome</keyword>
<dbReference type="UniPathway" id="UPA00344"/>
<comment type="pathway">
    <text evidence="3 11">Cofactor biosynthesis; molybdopterin biosynthesis.</text>
</comment>
<protein>
    <recommendedName>
        <fullName evidence="11">Molybdopterin molybdenumtransferase</fullName>
        <ecNumber evidence="11">2.10.1.1</ecNumber>
    </recommendedName>
</protein>
<evidence type="ECO:0000256" key="5">
    <source>
        <dbReference type="ARBA" id="ARBA00022505"/>
    </source>
</evidence>
<evidence type="ECO:0000256" key="3">
    <source>
        <dbReference type="ARBA" id="ARBA00005046"/>
    </source>
</evidence>
<evidence type="ECO:0000256" key="8">
    <source>
        <dbReference type="ARBA" id="ARBA00022842"/>
    </source>
</evidence>
<comment type="similarity">
    <text evidence="4 11">Belongs to the MoeA family.</text>
</comment>
<evidence type="ECO:0000256" key="2">
    <source>
        <dbReference type="ARBA" id="ARBA00002901"/>
    </source>
</evidence>
<dbReference type="Gene3D" id="2.170.190.11">
    <property type="entry name" value="Molybdopterin biosynthesis moea protein, domain 3"/>
    <property type="match status" value="1"/>
</dbReference>
<evidence type="ECO:0000256" key="10">
    <source>
        <dbReference type="ARBA" id="ARBA00047317"/>
    </source>
</evidence>
<evidence type="ECO:0000256" key="4">
    <source>
        <dbReference type="ARBA" id="ARBA00010763"/>
    </source>
</evidence>
<dbReference type="Gene3D" id="2.40.340.10">
    <property type="entry name" value="MoeA, C-terminal, domain IV"/>
    <property type="match status" value="1"/>
</dbReference>
<evidence type="ECO:0000256" key="6">
    <source>
        <dbReference type="ARBA" id="ARBA00022679"/>
    </source>
</evidence>
<keyword evidence="5 11" id="KW-0500">Molybdenum</keyword>
<evidence type="ECO:0000256" key="1">
    <source>
        <dbReference type="ARBA" id="ARBA00001946"/>
    </source>
</evidence>
<dbReference type="CDD" id="cd00887">
    <property type="entry name" value="MoeA"/>
    <property type="match status" value="1"/>
</dbReference>
<dbReference type="FunFam" id="3.40.980.10:FF:000004">
    <property type="entry name" value="Molybdopterin molybdenumtransferase"/>
    <property type="match status" value="1"/>
</dbReference>
<dbReference type="RefSeq" id="WP_090025679.1">
    <property type="nucleotide sequence ID" value="NZ_FNEB01000001.1"/>
</dbReference>
<sequence>MITVNEALDHLFALAPAMPRETVPLLQARGRVMIEDAVARRSQPPFAASAMDGYGVAAGAAQPGQSFDVIGEASAGHGFAGVVGPAQSVRIFTGAPVPEGVGHVVLQEDCSRDGARLTITGTPGEGTNIRPAGGDFHEGDRLGAPRRLTPADLALLASMNVAEVPVSRKPVVALISTGDELVMPGETPGPDQIIASNTFGLHALIEEAGATARLLPIASDNAASLATAFELAQGADVVVTIGGASVGDHDIVARVAEEIGMERAFYKIAMRPGKPLMAGRLGEAVMIGLPGNPVSAMVCGHLFLLPVLRAMMGLPASPAPRINAVLGADVGANGPREHYMRARLSGGVVTPFDRQDSSFLSILSDANALLVRPISDGPRKSGETVEVVPLSRES</sequence>